<evidence type="ECO:0000313" key="2">
    <source>
        <dbReference type="EMBL" id="DAD40090.1"/>
    </source>
</evidence>
<evidence type="ECO:0000256" key="1">
    <source>
        <dbReference type="SAM" id="Phobius"/>
    </source>
</evidence>
<feature type="transmembrane region" description="Helical" evidence="1">
    <location>
        <begin position="77"/>
        <end position="97"/>
    </location>
</feature>
<reference evidence="2 3" key="1">
    <citation type="journal article" date="2020" name="Mol. Biol. Evol.">
        <title>Distinct Expression and Methylation Patterns for Genes with Different Fates following a Single Whole-Genome Duplication in Flowering Plants.</title>
        <authorList>
            <person name="Shi T."/>
            <person name="Rahmani R.S."/>
            <person name="Gugger P.F."/>
            <person name="Wang M."/>
            <person name="Li H."/>
            <person name="Zhang Y."/>
            <person name="Li Z."/>
            <person name="Wang Q."/>
            <person name="Van de Peer Y."/>
            <person name="Marchal K."/>
            <person name="Chen J."/>
        </authorList>
    </citation>
    <scope>NUCLEOTIDE SEQUENCE [LARGE SCALE GENOMIC DNA]</scope>
    <source>
        <tissue evidence="2">Leaf</tissue>
    </source>
</reference>
<keyword evidence="1" id="KW-0812">Transmembrane</keyword>
<feature type="transmembrane region" description="Helical" evidence="1">
    <location>
        <begin position="21"/>
        <end position="43"/>
    </location>
</feature>
<accession>A0A822Z661</accession>
<protein>
    <submittedName>
        <fullName evidence="2">Uncharacterized protein</fullName>
    </submittedName>
</protein>
<gene>
    <name evidence="2" type="ORF">HUJ06_014413</name>
</gene>
<keyword evidence="1" id="KW-0472">Membrane</keyword>
<evidence type="ECO:0000313" key="3">
    <source>
        <dbReference type="Proteomes" id="UP000607653"/>
    </source>
</evidence>
<organism evidence="2 3">
    <name type="scientific">Nelumbo nucifera</name>
    <name type="common">Sacred lotus</name>
    <dbReference type="NCBI Taxonomy" id="4432"/>
    <lineage>
        <taxon>Eukaryota</taxon>
        <taxon>Viridiplantae</taxon>
        <taxon>Streptophyta</taxon>
        <taxon>Embryophyta</taxon>
        <taxon>Tracheophyta</taxon>
        <taxon>Spermatophyta</taxon>
        <taxon>Magnoliopsida</taxon>
        <taxon>Proteales</taxon>
        <taxon>Nelumbonaceae</taxon>
        <taxon>Nelumbo</taxon>
    </lineage>
</organism>
<proteinExistence type="predicted"/>
<sequence>MQNQLMKLTCFFKKCLPFQMNIIVLTLNFFLLPFATFYIHVILPTILSFLASKLGRAHLVDAFSLHRLCSCGTFNTSLFLCYINSSLSALYTFAELYTKRMFQLLMSAYSTISVRDTALFLGMNEEAATNCKLLFYLLIQWSNYLTNSELLFYF</sequence>
<name>A0A822Z661_NELNU</name>
<keyword evidence="1" id="KW-1133">Transmembrane helix</keyword>
<dbReference type="AlphaFoldDB" id="A0A822Z661"/>
<comment type="caution">
    <text evidence="2">The sequence shown here is derived from an EMBL/GenBank/DDBJ whole genome shotgun (WGS) entry which is preliminary data.</text>
</comment>
<dbReference type="EMBL" id="DUZY01000005">
    <property type="protein sequence ID" value="DAD40090.1"/>
    <property type="molecule type" value="Genomic_DNA"/>
</dbReference>
<dbReference type="Proteomes" id="UP000607653">
    <property type="component" value="Unassembled WGS sequence"/>
</dbReference>
<keyword evidence="3" id="KW-1185">Reference proteome</keyword>